<reference evidence="1" key="1">
    <citation type="journal article" date="2021" name="Front. Microbiol.">
        <title>Comprehensive Comparative Genomics and Phenotyping of Methylobacterium Species.</title>
        <authorList>
            <person name="Alessa O."/>
            <person name="Ogura Y."/>
            <person name="Fujitani Y."/>
            <person name="Takami H."/>
            <person name="Hayashi T."/>
            <person name="Sahin N."/>
            <person name="Tani A."/>
        </authorList>
    </citation>
    <scope>NUCLEOTIDE SEQUENCE</scope>
    <source>
        <strain evidence="1">DSM 17168</strain>
    </source>
</reference>
<name>A0ABQ4SJK7_9HYPH</name>
<gene>
    <name evidence="1" type="ORF">GMJLKIPL_5311</name>
</gene>
<comment type="caution">
    <text evidence="1">The sequence shown here is derived from an EMBL/GenBank/DDBJ whole genome shotgun (WGS) entry which is preliminary data.</text>
</comment>
<keyword evidence="2" id="KW-1185">Reference proteome</keyword>
<dbReference type="EMBL" id="BPQQ01000074">
    <property type="protein sequence ID" value="GJE03357.1"/>
    <property type="molecule type" value="Genomic_DNA"/>
</dbReference>
<dbReference type="RefSeq" id="WP_238240759.1">
    <property type="nucleotide sequence ID" value="NZ_BPQQ01000074.1"/>
</dbReference>
<sequence length="45" mass="4628">MQAAIDVLTTIGRDTSGAEQTLAVIARSLADPYALRLATAARIAA</sequence>
<organism evidence="1 2">
    <name type="scientific">Methylobacterium isbiliense</name>
    <dbReference type="NCBI Taxonomy" id="315478"/>
    <lineage>
        <taxon>Bacteria</taxon>
        <taxon>Pseudomonadati</taxon>
        <taxon>Pseudomonadota</taxon>
        <taxon>Alphaproteobacteria</taxon>
        <taxon>Hyphomicrobiales</taxon>
        <taxon>Methylobacteriaceae</taxon>
        <taxon>Methylobacterium</taxon>
    </lineage>
</organism>
<evidence type="ECO:0000313" key="2">
    <source>
        <dbReference type="Proteomes" id="UP001055153"/>
    </source>
</evidence>
<accession>A0ABQ4SJK7</accession>
<reference evidence="1" key="2">
    <citation type="submission" date="2021-08" db="EMBL/GenBank/DDBJ databases">
        <authorList>
            <person name="Tani A."/>
            <person name="Ola A."/>
            <person name="Ogura Y."/>
            <person name="Katsura K."/>
            <person name="Hayashi T."/>
        </authorList>
    </citation>
    <scope>NUCLEOTIDE SEQUENCE</scope>
    <source>
        <strain evidence="1">DSM 17168</strain>
    </source>
</reference>
<proteinExistence type="predicted"/>
<evidence type="ECO:0000313" key="1">
    <source>
        <dbReference type="EMBL" id="GJE03357.1"/>
    </source>
</evidence>
<dbReference type="Proteomes" id="UP001055153">
    <property type="component" value="Unassembled WGS sequence"/>
</dbReference>
<protein>
    <submittedName>
        <fullName evidence="1">Uncharacterized protein</fullName>
    </submittedName>
</protein>